<dbReference type="InterPro" id="IPR017871">
    <property type="entry name" value="ABC_transporter-like_CS"/>
</dbReference>
<gene>
    <name evidence="11" type="ORF">DEQ80_01970</name>
</gene>
<dbReference type="NCBIfam" id="TIGR01727">
    <property type="entry name" value="oligo_HPY"/>
    <property type="match status" value="1"/>
</dbReference>
<evidence type="ECO:0000256" key="3">
    <source>
        <dbReference type="ARBA" id="ARBA00022448"/>
    </source>
</evidence>
<comment type="similarity">
    <text evidence="2">Belongs to the ABC transporter superfamily.</text>
</comment>
<dbReference type="SUPFAM" id="SSF52540">
    <property type="entry name" value="P-loop containing nucleoside triphosphate hydrolases"/>
    <property type="match status" value="1"/>
</dbReference>
<dbReference type="PANTHER" id="PTHR43297:SF14">
    <property type="entry name" value="ATPASE AAA-TYPE CORE DOMAIN-CONTAINING PROTEIN"/>
    <property type="match status" value="1"/>
</dbReference>
<dbReference type="PANTHER" id="PTHR43297">
    <property type="entry name" value="OLIGOPEPTIDE TRANSPORT ATP-BINDING PROTEIN APPD"/>
    <property type="match status" value="1"/>
</dbReference>
<evidence type="ECO:0000313" key="12">
    <source>
        <dbReference type="Proteomes" id="UP000264141"/>
    </source>
</evidence>
<dbReference type="PROSITE" id="PS50893">
    <property type="entry name" value="ABC_TRANSPORTER_2"/>
    <property type="match status" value="1"/>
</dbReference>
<sequence>MRDLSVTYHTRLGPVSAVDHVSFDIRRGEILGLVGESGCGKSTLGKALLRMIAPPAEITSGQILFEGEDILTFDERRLRDFRGRKASMIFQDPMTSLNPVQRVEDHLVEAVEVHEQKVDRANVLERVATLIERLGIQKRRIHDYPHQLSGGMRQRVMIGLGLVLNANLIIADEATTSLDVIVEAKLVDQLREIRDQYGVSILVITHNIALVAEIADRVAVMYAGHLVEMGSVYQIFDHPLHPYTRGLLRSVPSIKLDDQEELYKMAGEPPNLTHPPSGCRFHPRCPDRMGLCSQSQPQLREVAPGHWVQCWLYQDHPEKESPTLEVTE</sequence>
<dbReference type="GO" id="GO:0005524">
    <property type="term" value="F:ATP binding"/>
    <property type="evidence" value="ECO:0007669"/>
    <property type="project" value="UniProtKB-KW"/>
</dbReference>
<keyword evidence="3" id="KW-0813">Transport</keyword>
<dbReference type="Pfam" id="PF08352">
    <property type="entry name" value="oligo_HPY"/>
    <property type="match status" value="1"/>
</dbReference>
<evidence type="ECO:0000256" key="1">
    <source>
        <dbReference type="ARBA" id="ARBA00004202"/>
    </source>
</evidence>
<protein>
    <recommendedName>
        <fullName evidence="10">ABC transporter domain-containing protein</fullName>
    </recommendedName>
</protein>
<dbReference type="PROSITE" id="PS00211">
    <property type="entry name" value="ABC_TRANSPORTER_1"/>
    <property type="match status" value="1"/>
</dbReference>
<dbReference type="EMBL" id="DPBP01000008">
    <property type="protein sequence ID" value="HCE16604.1"/>
    <property type="molecule type" value="Genomic_DNA"/>
</dbReference>
<evidence type="ECO:0000256" key="9">
    <source>
        <dbReference type="ARBA" id="ARBA00023136"/>
    </source>
</evidence>
<dbReference type="CDD" id="cd03257">
    <property type="entry name" value="ABC_NikE_OppD_transporters"/>
    <property type="match status" value="1"/>
</dbReference>
<organism evidence="11 12">
    <name type="scientific">Anaerolinea thermolimosa</name>
    <dbReference type="NCBI Taxonomy" id="229919"/>
    <lineage>
        <taxon>Bacteria</taxon>
        <taxon>Bacillati</taxon>
        <taxon>Chloroflexota</taxon>
        <taxon>Anaerolineae</taxon>
        <taxon>Anaerolineales</taxon>
        <taxon>Anaerolineaceae</taxon>
        <taxon>Anaerolinea</taxon>
    </lineage>
</organism>
<evidence type="ECO:0000256" key="2">
    <source>
        <dbReference type="ARBA" id="ARBA00005417"/>
    </source>
</evidence>
<keyword evidence="5" id="KW-0997">Cell inner membrane</keyword>
<dbReference type="GO" id="GO:0016887">
    <property type="term" value="F:ATP hydrolysis activity"/>
    <property type="evidence" value="ECO:0007669"/>
    <property type="project" value="InterPro"/>
</dbReference>
<proteinExistence type="inferred from homology"/>
<dbReference type="Pfam" id="PF00005">
    <property type="entry name" value="ABC_tran"/>
    <property type="match status" value="1"/>
</dbReference>
<dbReference type="Proteomes" id="UP000264141">
    <property type="component" value="Unassembled WGS sequence"/>
</dbReference>
<evidence type="ECO:0000313" key="11">
    <source>
        <dbReference type="EMBL" id="HCE16604.1"/>
    </source>
</evidence>
<dbReference type="InterPro" id="IPR003593">
    <property type="entry name" value="AAA+_ATPase"/>
</dbReference>
<dbReference type="InterPro" id="IPR003439">
    <property type="entry name" value="ABC_transporter-like_ATP-bd"/>
</dbReference>
<dbReference type="InterPro" id="IPR027417">
    <property type="entry name" value="P-loop_NTPase"/>
</dbReference>
<reference evidence="11 12" key="1">
    <citation type="journal article" date="2018" name="Nat. Biotechnol.">
        <title>A standardized bacterial taxonomy based on genome phylogeny substantially revises the tree of life.</title>
        <authorList>
            <person name="Parks D.H."/>
            <person name="Chuvochina M."/>
            <person name="Waite D.W."/>
            <person name="Rinke C."/>
            <person name="Skarshewski A."/>
            <person name="Chaumeil P.A."/>
            <person name="Hugenholtz P."/>
        </authorList>
    </citation>
    <scope>NUCLEOTIDE SEQUENCE [LARGE SCALE GENOMIC DNA]</scope>
    <source>
        <strain evidence="11">UBA8781</strain>
    </source>
</reference>
<evidence type="ECO:0000259" key="10">
    <source>
        <dbReference type="PROSITE" id="PS50893"/>
    </source>
</evidence>
<accession>A0A3D1JDV0</accession>
<feature type="domain" description="ABC transporter" evidence="10">
    <location>
        <begin position="1"/>
        <end position="248"/>
    </location>
</feature>
<dbReference type="GO" id="GO:0005886">
    <property type="term" value="C:plasma membrane"/>
    <property type="evidence" value="ECO:0007669"/>
    <property type="project" value="UniProtKB-SubCell"/>
</dbReference>
<keyword evidence="9" id="KW-0472">Membrane</keyword>
<dbReference type="GO" id="GO:0015833">
    <property type="term" value="P:peptide transport"/>
    <property type="evidence" value="ECO:0007669"/>
    <property type="project" value="InterPro"/>
</dbReference>
<evidence type="ECO:0000256" key="6">
    <source>
        <dbReference type="ARBA" id="ARBA00022741"/>
    </source>
</evidence>
<comment type="caution">
    <text evidence="11">The sequence shown here is derived from an EMBL/GenBank/DDBJ whole genome shotgun (WGS) entry which is preliminary data.</text>
</comment>
<evidence type="ECO:0000256" key="5">
    <source>
        <dbReference type="ARBA" id="ARBA00022519"/>
    </source>
</evidence>
<evidence type="ECO:0000256" key="4">
    <source>
        <dbReference type="ARBA" id="ARBA00022475"/>
    </source>
</evidence>
<evidence type="ECO:0000256" key="7">
    <source>
        <dbReference type="ARBA" id="ARBA00022840"/>
    </source>
</evidence>
<keyword evidence="4" id="KW-1003">Cell membrane</keyword>
<keyword evidence="8" id="KW-1278">Translocase</keyword>
<evidence type="ECO:0000256" key="8">
    <source>
        <dbReference type="ARBA" id="ARBA00022967"/>
    </source>
</evidence>
<comment type="subcellular location">
    <subcellularLocation>
        <location evidence="1">Cell membrane</location>
        <topology evidence="1">Peripheral membrane protein</topology>
    </subcellularLocation>
</comment>
<dbReference type="Gene3D" id="3.40.50.300">
    <property type="entry name" value="P-loop containing nucleotide triphosphate hydrolases"/>
    <property type="match status" value="1"/>
</dbReference>
<dbReference type="FunFam" id="3.40.50.300:FF:000016">
    <property type="entry name" value="Oligopeptide ABC transporter ATP-binding component"/>
    <property type="match status" value="1"/>
</dbReference>
<dbReference type="InterPro" id="IPR050388">
    <property type="entry name" value="ABC_Ni/Peptide_Import"/>
</dbReference>
<keyword evidence="6" id="KW-0547">Nucleotide-binding</keyword>
<dbReference type="STRING" id="229919.GCA_001050195_03009"/>
<name>A0A3D1JDV0_9CHLR</name>
<dbReference type="InterPro" id="IPR013563">
    <property type="entry name" value="Oligopep_ABC_C"/>
</dbReference>
<dbReference type="SMART" id="SM00382">
    <property type="entry name" value="AAA"/>
    <property type="match status" value="1"/>
</dbReference>
<keyword evidence="7" id="KW-0067">ATP-binding</keyword>
<dbReference type="AlphaFoldDB" id="A0A3D1JDV0"/>